<sequence length="137" mass="14779">MAAAKDFGRRLLKEERRSGAGFPVALDGDQRQQVFKVISGGNWLGLLILSTTPPTSTATAVPEPEQLADRRRSDLDIFNKWTPILSKSPKTPDTLVAAVSHCVQGVAVSDTDTTQRFSHHNSSFHLHNGVVDGGTTA</sequence>
<accession>A0A1R3GIW8</accession>
<dbReference type="AlphaFoldDB" id="A0A1R3GIW8"/>
<keyword evidence="2" id="KW-1185">Reference proteome</keyword>
<proteinExistence type="predicted"/>
<evidence type="ECO:0000313" key="2">
    <source>
        <dbReference type="Proteomes" id="UP000187203"/>
    </source>
</evidence>
<organism evidence="1 2">
    <name type="scientific">Corchorus olitorius</name>
    <dbReference type="NCBI Taxonomy" id="93759"/>
    <lineage>
        <taxon>Eukaryota</taxon>
        <taxon>Viridiplantae</taxon>
        <taxon>Streptophyta</taxon>
        <taxon>Embryophyta</taxon>
        <taxon>Tracheophyta</taxon>
        <taxon>Spermatophyta</taxon>
        <taxon>Magnoliopsida</taxon>
        <taxon>eudicotyledons</taxon>
        <taxon>Gunneridae</taxon>
        <taxon>Pentapetalae</taxon>
        <taxon>rosids</taxon>
        <taxon>malvids</taxon>
        <taxon>Malvales</taxon>
        <taxon>Malvaceae</taxon>
        <taxon>Grewioideae</taxon>
        <taxon>Apeibeae</taxon>
        <taxon>Corchorus</taxon>
    </lineage>
</organism>
<evidence type="ECO:0000313" key="1">
    <source>
        <dbReference type="EMBL" id="OMO58033.1"/>
    </source>
</evidence>
<name>A0A1R3GIW8_9ROSI</name>
<gene>
    <name evidence="1" type="ORF">COLO4_34921</name>
</gene>
<reference evidence="2" key="1">
    <citation type="submission" date="2013-09" db="EMBL/GenBank/DDBJ databases">
        <title>Corchorus olitorius genome sequencing.</title>
        <authorList>
            <person name="Alam M."/>
            <person name="Haque M.S."/>
            <person name="Islam M.S."/>
            <person name="Emdad E.M."/>
            <person name="Islam M.M."/>
            <person name="Ahmed B."/>
            <person name="Halim A."/>
            <person name="Hossen Q.M.M."/>
            <person name="Hossain M.Z."/>
            <person name="Ahmed R."/>
            <person name="Khan M.M."/>
            <person name="Islam R."/>
            <person name="Rashid M.M."/>
            <person name="Khan S.A."/>
            <person name="Rahman M.S."/>
            <person name="Alam M."/>
            <person name="Yahiya A.S."/>
            <person name="Khan M.S."/>
            <person name="Azam M.S."/>
            <person name="Haque T."/>
            <person name="Lashkar M.Z.H."/>
            <person name="Akhand A.I."/>
            <person name="Morshed G."/>
            <person name="Roy S."/>
            <person name="Uddin K.S."/>
            <person name="Rabeya T."/>
            <person name="Hossain A.S."/>
            <person name="Chowdhury A."/>
            <person name="Snigdha A.R."/>
            <person name="Mortoza M.S."/>
            <person name="Matin S.A."/>
            <person name="Hoque S.M.E."/>
            <person name="Islam M.K."/>
            <person name="Roy D.K."/>
            <person name="Haider R."/>
            <person name="Moosa M.M."/>
            <person name="Elias S.M."/>
            <person name="Hasan A.M."/>
            <person name="Jahan S."/>
            <person name="Shafiuddin M."/>
            <person name="Mahmood N."/>
            <person name="Shommy N.S."/>
        </authorList>
    </citation>
    <scope>NUCLEOTIDE SEQUENCE [LARGE SCALE GENOMIC DNA]</scope>
    <source>
        <strain evidence="2">cv. O-4</strain>
    </source>
</reference>
<dbReference type="EMBL" id="AWUE01022462">
    <property type="protein sequence ID" value="OMO58033.1"/>
    <property type="molecule type" value="Genomic_DNA"/>
</dbReference>
<protein>
    <submittedName>
        <fullName evidence="1">Uncharacterized protein</fullName>
    </submittedName>
</protein>
<comment type="caution">
    <text evidence="1">The sequence shown here is derived from an EMBL/GenBank/DDBJ whole genome shotgun (WGS) entry which is preliminary data.</text>
</comment>
<dbReference type="Proteomes" id="UP000187203">
    <property type="component" value="Unassembled WGS sequence"/>
</dbReference>